<dbReference type="Pfam" id="PF14219">
    <property type="entry name" value="DUF4328"/>
    <property type="match status" value="1"/>
</dbReference>
<evidence type="ECO:0000256" key="1">
    <source>
        <dbReference type="ARBA" id="ARBA00012513"/>
    </source>
</evidence>
<dbReference type="InterPro" id="IPR011009">
    <property type="entry name" value="Kinase-like_dom_sf"/>
</dbReference>
<dbReference type="RefSeq" id="WP_192760763.1">
    <property type="nucleotide sequence ID" value="NZ_JADBDZ010000001.1"/>
</dbReference>
<keyword evidence="9" id="KW-1133">Transmembrane helix</keyword>
<dbReference type="Gene3D" id="1.10.510.10">
    <property type="entry name" value="Transferase(Phosphotransferase) domain 1"/>
    <property type="match status" value="1"/>
</dbReference>
<protein>
    <recommendedName>
        <fullName evidence="1">non-specific serine/threonine protein kinase</fullName>
        <ecNumber evidence="1">2.7.11.1</ecNumber>
    </recommendedName>
</protein>
<dbReference type="PANTHER" id="PTHR43289:SF6">
    <property type="entry name" value="SERINE_THREONINE-PROTEIN KINASE NEKL-3"/>
    <property type="match status" value="1"/>
</dbReference>
<dbReference type="InterPro" id="IPR000719">
    <property type="entry name" value="Prot_kinase_dom"/>
</dbReference>
<dbReference type="Pfam" id="PF00069">
    <property type="entry name" value="Pkinase"/>
    <property type="match status" value="1"/>
</dbReference>
<dbReference type="PROSITE" id="PS00107">
    <property type="entry name" value="PROTEIN_KINASE_ATP"/>
    <property type="match status" value="1"/>
</dbReference>
<keyword evidence="6 7" id="KW-0067">ATP-binding</keyword>
<evidence type="ECO:0000256" key="4">
    <source>
        <dbReference type="ARBA" id="ARBA00022741"/>
    </source>
</evidence>
<evidence type="ECO:0000313" key="11">
    <source>
        <dbReference type="EMBL" id="MBE1534376.1"/>
    </source>
</evidence>
<dbReference type="InterPro" id="IPR025565">
    <property type="entry name" value="DUF4328"/>
</dbReference>
<evidence type="ECO:0000313" key="12">
    <source>
        <dbReference type="Proteomes" id="UP000627838"/>
    </source>
</evidence>
<keyword evidence="5 11" id="KW-0418">Kinase</keyword>
<accession>A0ABR9JVG5</accession>
<evidence type="ECO:0000256" key="5">
    <source>
        <dbReference type="ARBA" id="ARBA00022777"/>
    </source>
</evidence>
<keyword evidence="4 7" id="KW-0547">Nucleotide-binding</keyword>
<keyword evidence="12" id="KW-1185">Reference proteome</keyword>
<feature type="domain" description="Protein kinase" evidence="10">
    <location>
        <begin position="1"/>
        <end position="261"/>
    </location>
</feature>
<evidence type="ECO:0000256" key="2">
    <source>
        <dbReference type="ARBA" id="ARBA00022527"/>
    </source>
</evidence>
<feature type="binding site" evidence="7">
    <location>
        <position position="27"/>
    </location>
    <ligand>
        <name>ATP</name>
        <dbReference type="ChEBI" id="CHEBI:30616"/>
    </ligand>
</feature>
<keyword evidence="9" id="KW-0812">Transmembrane</keyword>
<evidence type="ECO:0000256" key="7">
    <source>
        <dbReference type="PROSITE-ProRule" id="PRU10141"/>
    </source>
</evidence>
<dbReference type="InterPro" id="IPR008271">
    <property type="entry name" value="Ser/Thr_kinase_AS"/>
</dbReference>
<dbReference type="Proteomes" id="UP000627838">
    <property type="component" value="Unassembled WGS sequence"/>
</dbReference>
<keyword evidence="9" id="KW-0472">Membrane</keyword>
<feature type="transmembrane region" description="Helical" evidence="9">
    <location>
        <begin position="360"/>
        <end position="386"/>
    </location>
</feature>
<feature type="region of interest" description="Disordered" evidence="8">
    <location>
        <begin position="266"/>
        <end position="286"/>
    </location>
</feature>
<evidence type="ECO:0000256" key="8">
    <source>
        <dbReference type="SAM" id="MobiDB-lite"/>
    </source>
</evidence>
<dbReference type="CDD" id="cd14014">
    <property type="entry name" value="STKc_PknB_like"/>
    <property type="match status" value="1"/>
</dbReference>
<comment type="caution">
    <text evidence="11">The sequence shown here is derived from an EMBL/GenBank/DDBJ whole genome shotgun (WGS) entry which is preliminary data.</text>
</comment>
<dbReference type="SUPFAM" id="SSF56112">
    <property type="entry name" value="Protein kinase-like (PK-like)"/>
    <property type="match status" value="1"/>
</dbReference>
<proteinExistence type="predicted"/>
<name>A0ABR9JVG5_9ACTN</name>
<dbReference type="InterPro" id="IPR017441">
    <property type="entry name" value="Protein_kinase_ATP_BS"/>
</dbReference>
<dbReference type="Gene3D" id="3.30.200.20">
    <property type="entry name" value="Phosphorylase Kinase, domain 1"/>
    <property type="match status" value="1"/>
</dbReference>
<evidence type="ECO:0000256" key="9">
    <source>
        <dbReference type="SAM" id="Phobius"/>
    </source>
</evidence>
<dbReference type="PROSITE" id="PS00108">
    <property type="entry name" value="PROTEIN_KINASE_ST"/>
    <property type="match status" value="1"/>
</dbReference>
<keyword evidence="2 11" id="KW-0723">Serine/threonine-protein kinase</keyword>
<evidence type="ECO:0000256" key="6">
    <source>
        <dbReference type="ARBA" id="ARBA00022840"/>
    </source>
</evidence>
<evidence type="ECO:0000259" key="10">
    <source>
        <dbReference type="PROSITE" id="PS50011"/>
    </source>
</evidence>
<dbReference type="GO" id="GO:0004674">
    <property type="term" value="F:protein serine/threonine kinase activity"/>
    <property type="evidence" value="ECO:0007669"/>
    <property type="project" value="UniProtKB-KW"/>
</dbReference>
<dbReference type="PANTHER" id="PTHR43289">
    <property type="entry name" value="MITOGEN-ACTIVATED PROTEIN KINASE KINASE KINASE 20-RELATED"/>
    <property type="match status" value="1"/>
</dbReference>
<dbReference type="SMART" id="SM00220">
    <property type="entry name" value="S_TKc"/>
    <property type="match status" value="1"/>
</dbReference>
<organism evidence="11 12">
    <name type="scientific">Actinomadura algeriensis</name>
    <dbReference type="NCBI Taxonomy" id="1679523"/>
    <lineage>
        <taxon>Bacteria</taxon>
        <taxon>Bacillati</taxon>
        <taxon>Actinomycetota</taxon>
        <taxon>Actinomycetes</taxon>
        <taxon>Streptosporangiales</taxon>
        <taxon>Thermomonosporaceae</taxon>
        <taxon>Actinomadura</taxon>
    </lineage>
</organism>
<reference evidence="11 12" key="1">
    <citation type="submission" date="2020-10" db="EMBL/GenBank/DDBJ databases">
        <title>Sequencing the genomes of 1000 actinobacteria strains.</title>
        <authorList>
            <person name="Klenk H.-P."/>
        </authorList>
    </citation>
    <scope>NUCLEOTIDE SEQUENCE [LARGE SCALE GENOMIC DNA]</scope>
    <source>
        <strain evidence="11 12">DSM 46744</strain>
    </source>
</reference>
<sequence>MAPLGVGGFGRVWKAHDEALGVHVAVKEVRLPQQAFSEAEHRERVVRAAREARNAARLRDHPHIVAVHDVVVEDGTPWIVMRLVDGPSLEERLRTGGPLPSPQVAEMATALLTALKAAHAAGIVHRDLKPANVMLAEDGHALLTDFGIAVHETDTRLTATGGVIGSAEYMAPERLDGSGDHATGDLFSLGVTLYEAVEGVSPFRRDTPTATIAAVAMHDPPPLRHADPVLASLIIALLAKDPAGRPTIDSTLAMLRAAPATSAMQASTAPMAPTLRQPGPPDGAQPLLAEERRRIRDREGPADRYRIALYCSLALFTLVCMVTFLAQIGSPDGLHSDYRFSYVTYPSAEDTSDFETRQTIFSWLLAAKVLSGVGLVTCWILWFACVRRLADRFAPGRLRYRPGMAVAGWFVPIGNLFLPKQIADDVWHASSTEGRAPATAGPLNTWWVAWLVTFVTWPLLWTPSWFLIRKVIDTDTDTDMDEDPDRRVEYELELDYDFGWLYWIQAVCHFLVVPVAVITVLYIRRLTAMQAAKLRR</sequence>
<gene>
    <name evidence="11" type="ORF">H4W34_004209</name>
</gene>
<dbReference type="PROSITE" id="PS50011">
    <property type="entry name" value="PROTEIN_KINASE_DOM"/>
    <property type="match status" value="1"/>
</dbReference>
<feature type="transmembrane region" description="Helical" evidence="9">
    <location>
        <begin position="500"/>
        <end position="523"/>
    </location>
</feature>
<evidence type="ECO:0000256" key="3">
    <source>
        <dbReference type="ARBA" id="ARBA00022679"/>
    </source>
</evidence>
<feature type="transmembrane region" description="Helical" evidence="9">
    <location>
        <begin position="307"/>
        <end position="328"/>
    </location>
</feature>
<dbReference type="EC" id="2.7.11.1" evidence="1"/>
<dbReference type="EMBL" id="JADBDZ010000001">
    <property type="protein sequence ID" value="MBE1534376.1"/>
    <property type="molecule type" value="Genomic_DNA"/>
</dbReference>
<keyword evidence="3" id="KW-0808">Transferase</keyword>